<dbReference type="PROSITE" id="PS51462">
    <property type="entry name" value="NUDIX"/>
    <property type="match status" value="1"/>
</dbReference>
<dbReference type="PANTHER" id="PTHR43758">
    <property type="entry name" value="7,8-DIHYDRO-8-OXOGUANINE TRIPHOSPHATASE"/>
    <property type="match status" value="1"/>
</dbReference>
<keyword evidence="3" id="KW-0479">Metal-binding</keyword>
<sequence length="178" mass="19705">MPAGAWQVSEALWGGKQRVRLITGAPSLLADPERIRSLHAVGFVHSAENVLLVHNKDGTWTFPGGRLENSETPEEALARELWEEARATLAPDPIPIAATRIEFINHVPGRVYRFHPTFLLWVAGRVADLSDEPHHDPSDFVTGRRVVTVEEARALLKPLEARVLEAALTAWQSRGSKS</sequence>
<dbReference type="GO" id="GO:0016818">
    <property type="term" value="F:hydrolase activity, acting on acid anhydrides, in phosphorus-containing anhydrides"/>
    <property type="evidence" value="ECO:0007669"/>
    <property type="project" value="TreeGrafter"/>
</dbReference>
<comment type="cofactor">
    <cofactor evidence="1">
        <name>Mg(2+)</name>
        <dbReference type="ChEBI" id="CHEBI:18420"/>
    </cofactor>
</comment>
<comment type="similarity">
    <text evidence="2">Belongs to the Nudix hydrolase family.</text>
</comment>
<accession>A0A6J4GZ57</accession>
<dbReference type="InterPro" id="IPR020476">
    <property type="entry name" value="Nudix_hydrolase"/>
</dbReference>
<reference evidence="7" key="1">
    <citation type="submission" date="2020-02" db="EMBL/GenBank/DDBJ databases">
        <authorList>
            <person name="Meier V. D."/>
        </authorList>
    </citation>
    <scope>NUCLEOTIDE SEQUENCE</scope>
    <source>
        <strain evidence="7">AVDCRST_MAG63</strain>
    </source>
</reference>
<evidence type="ECO:0000256" key="2">
    <source>
        <dbReference type="ARBA" id="ARBA00005582"/>
    </source>
</evidence>
<dbReference type="Gene3D" id="3.90.79.10">
    <property type="entry name" value="Nucleoside Triphosphate Pyrophosphohydrolase"/>
    <property type="match status" value="1"/>
</dbReference>
<dbReference type="Pfam" id="PF00293">
    <property type="entry name" value="NUDIX"/>
    <property type="match status" value="1"/>
</dbReference>
<dbReference type="EMBL" id="CADCTO010000001">
    <property type="protein sequence ID" value="CAA9210747.1"/>
    <property type="molecule type" value="Genomic_DNA"/>
</dbReference>
<name>A0A6J4GZ57_9BACT</name>
<keyword evidence="4" id="KW-0378">Hydrolase</keyword>
<organism evidence="7">
    <name type="scientific">uncultured Armatimonadetes bacterium</name>
    <dbReference type="NCBI Taxonomy" id="157466"/>
    <lineage>
        <taxon>Bacteria</taxon>
        <taxon>Bacillati</taxon>
        <taxon>Armatimonadota</taxon>
        <taxon>environmental samples</taxon>
    </lineage>
</organism>
<dbReference type="AlphaFoldDB" id="A0A6J4GZ57"/>
<evidence type="ECO:0000256" key="4">
    <source>
        <dbReference type="ARBA" id="ARBA00022801"/>
    </source>
</evidence>
<dbReference type="PRINTS" id="PR00502">
    <property type="entry name" value="NUDIXFAMILY"/>
</dbReference>
<gene>
    <name evidence="7" type="ORF">AVDCRST_MAG63-1533</name>
</gene>
<dbReference type="SUPFAM" id="SSF55811">
    <property type="entry name" value="Nudix"/>
    <property type="match status" value="1"/>
</dbReference>
<dbReference type="GO" id="GO:0005737">
    <property type="term" value="C:cytoplasm"/>
    <property type="evidence" value="ECO:0007669"/>
    <property type="project" value="TreeGrafter"/>
</dbReference>
<evidence type="ECO:0000313" key="7">
    <source>
        <dbReference type="EMBL" id="CAA9210747.1"/>
    </source>
</evidence>
<dbReference type="GO" id="GO:0046872">
    <property type="term" value="F:metal ion binding"/>
    <property type="evidence" value="ECO:0007669"/>
    <property type="project" value="UniProtKB-KW"/>
</dbReference>
<evidence type="ECO:0000256" key="3">
    <source>
        <dbReference type="ARBA" id="ARBA00022723"/>
    </source>
</evidence>
<protein>
    <recommendedName>
        <fullName evidence="6">Nudix hydrolase domain-containing protein</fullName>
    </recommendedName>
</protein>
<proteinExistence type="inferred from homology"/>
<feature type="domain" description="Nudix hydrolase" evidence="6">
    <location>
        <begin position="33"/>
        <end position="169"/>
    </location>
</feature>
<evidence type="ECO:0000256" key="1">
    <source>
        <dbReference type="ARBA" id="ARBA00001946"/>
    </source>
</evidence>
<evidence type="ECO:0000259" key="6">
    <source>
        <dbReference type="PROSITE" id="PS51462"/>
    </source>
</evidence>
<dbReference type="PANTHER" id="PTHR43758:SF8">
    <property type="entry name" value="8-OXO-DGTP DIPHOSPHATASE YTKD-RELATED"/>
    <property type="match status" value="1"/>
</dbReference>
<dbReference type="InterPro" id="IPR000086">
    <property type="entry name" value="NUDIX_hydrolase_dom"/>
</dbReference>
<dbReference type="InterPro" id="IPR015797">
    <property type="entry name" value="NUDIX_hydrolase-like_dom_sf"/>
</dbReference>
<keyword evidence="5" id="KW-0460">Magnesium</keyword>
<evidence type="ECO:0000256" key="5">
    <source>
        <dbReference type="ARBA" id="ARBA00022842"/>
    </source>
</evidence>